<proteinExistence type="predicted"/>
<dbReference type="InterPro" id="IPR027474">
    <property type="entry name" value="L-asparaginase_N"/>
</dbReference>
<reference evidence="3" key="1">
    <citation type="journal article" date="2019" name="Int. J. Syst. Evol. Microbiol.">
        <title>The Global Catalogue of Microorganisms (GCM) 10K type strain sequencing project: providing services to taxonomists for standard genome sequencing and annotation.</title>
        <authorList>
            <consortium name="The Broad Institute Genomics Platform"/>
            <consortium name="The Broad Institute Genome Sequencing Center for Infectious Disease"/>
            <person name="Wu L."/>
            <person name="Ma J."/>
        </authorList>
    </citation>
    <scope>NUCLEOTIDE SEQUENCE [LARGE SCALE GENOMIC DNA]</scope>
    <source>
        <strain evidence="3">JCM 17939</strain>
    </source>
</reference>
<organism evidence="2 3">
    <name type="scientific">Actinoallomurus vinaceus</name>
    <dbReference type="NCBI Taxonomy" id="1080074"/>
    <lineage>
        <taxon>Bacteria</taxon>
        <taxon>Bacillati</taxon>
        <taxon>Actinomycetota</taxon>
        <taxon>Actinomycetes</taxon>
        <taxon>Streptosporangiales</taxon>
        <taxon>Thermomonosporaceae</taxon>
        <taxon>Actinoallomurus</taxon>
    </lineage>
</organism>
<accession>A0ABP8UUW4</accession>
<comment type="caution">
    <text evidence="2">The sequence shown here is derived from an EMBL/GenBank/DDBJ whole genome shotgun (WGS) entry which is preliminary data.</text>
</comment>
<dbReference type="SUPFAM" id="SSF53774">
    <property type="entry name" value="Glutaminase/Asparaginase"/>
    <property type="match status" value="1"/>
</dbReference>
<dbReference type="PROSITE" id="PS51732">
    <property type="entry name" value="ASN_GLN_ASE_3"/>
    <property type="match status" value="1"/>
</dbReference>
<dbReference type="Gene3D" id="3.40.50.1170">
    <property type="entry name" value="L-asparaginase, N-terminal domain"/>
    <property type="match status" value="1"/>
</dbReference>
<dbReference type="InterPro" id="IPR036152">
    <property type="entry name" value="Asp/glu_Ase-like_sf"/>
</dbReference>
<evidence type="ECO:0000259" key="1">
    <source>
        <dbReference type="Pfam" id="PF00710"/>
    </source>
</evidence>
<dbReference type="SMART" id="SM00870">
    <property type="entry name" value="Asparaginase"/>
    <property type="match status" value="1"/>
</dbReference>
<dbReference type="Proteomes" id="UP001501442">
    <property type="component" value="Unassembled WGS sequence"/>
</dbReference>
<evidence type="ECO:0000313" key="3">
    <source>
        <dbReference type="Proteomes" id="UP001501442"/>
    </source>
</evidence>
<feature type="domain" description="L-asparaginase N-terminal" evidence="1">
    <location>
        <begin position="46"/>
        <end position="164"/>
    </location>
</feature>
<dbReference type="Pfam" id="PF00710">
    <property type="entry name" value="Asparaginase"/>
    <property type="match status" value="1"/>
</dbReference>
<gene>
    <name evidence="2" type="ORF">GCM10023196_103790</name>
</gene>
<protein>
    <submittedName>
        <fullName evidence="2">Asparaginase</fullName>
    </submittedName>
</protein>
<dbReference type="InterPro" id="IPR037152">
    <property type="entry name" value="L-asparaginase_N_sf"/>
</dbReference>
<dbReference type="PIRSF" id="PIRSF500176">
    <property type="entry name" value="L_ASNase"/>
    <property type="match status" value="1"/>
</dbReference>
<sequence length="286" mass="28792">MPSARLVTVLVPDMPAPMAETPPPLPPGVAVERRPAAGPGSSFTVVGELAREAAQAVDDGAYGVVIVHPPETLAETAWALDLLHEGTAPIVLTAASGTSHDLADAVAVAASDLQGLGCVVVAHGEIHAARYVTVTGIAAPSLASPAAGPLGHVISGAPRLLWRPPERFTVGGPFAGRAPRVGLHMVALGEDGELLRVLAGHSEGLIVVLPAGSAAFALPTPLLAEAAGRVPVVLCAPAPTPEGMAATRLDPLKARVLMHLLLDAGHDRTAVLDAFSAQTGGALPPP</sequence>
<evidence type="ECO:0000313" key="2">
    <source>
        <dbReference type="EMBL" id="GAA4639998.1"/>
    </source>
</evidence>
<name>A0ABP8UUW4_9ACTN</name>
<dbReference type="InterPro" id="IPR006034">
    <property type="entry name" value="Asparaginase/glutaminase-like"/>
</dbReference>
<dbReference type="PIRSF" id="PIRSF001220">
    <property type="entry name" value="L-ASNase_gatD"/>
    <property type="match status" value="1"/>
</dbReference>
<keyword evidence="3" id="KW-1185">Reference proteome</keyword>
<dbReference type="EMBL" id="BAABHK010000030">
    <property type="protein sequence ID" value="GAA4639998.1"/>
    <property type="molecule type" value="Genomic_DNA"/>
</dbReference>